<dbReference type="AlphaFoldDB" id="A0A1B9F353"/>
<dbReference type="Gene3D" id="3.20.20.80">
    <property type="entry name" value="Glycosidases"/>
    <property type="match status" value="1"/>
</dbReference>
<sequence>MDLFYYSKRPIIGAYYYTGWHPLKEREKHLGPNWTEWELVLNAPPRFDGHDQPKIPLLGPYDDRRPETLRLQQSLARSFGIDFFCFGAFWSRGERFFEAPLDDAFLKNGGAEGFPFCVMWANRLPRKVLPVKIRPKEVIEESRRVTTDIDDFLNLIKTFEKLYFRRRNYVKFKGAPLFLIFDSTFFLRELGIDSARTAILEAKRYLAACGYEGGLYIIAVNPVLNSSKGQPDFMALYKEAGFDAITHYVFLPHWKGPYVQDYEELMIERSSQWQLFRERSNMPYFPSVATGWDATPRGAIFEKKRPKRYPWWPIVLGNSPELFSKYLVKALKFSLKENPIGLSFVASMNEWSEGHYLEPCSRFGFGWLRGVLEAKQRIEGVHTSLNRS</sequence>
<dbReference type="PANTHER" id="PTHR41244:SF1">
    <property type="entry name" value="GLYCOSYLTRANSFERASE"/>
    <property type="match status" value="1"/>
</dbReference>
<dbReference type="InterPro" id="IPR032719">
    <property type="entry name" value="WbsX"/>
</dbReference>
<dbReference type="Pfam" id="PF14307">
    <property type="entry name" value="Glyco_tran_WbsX"/>
    <property type="match status" value="1"/>
</dbReference>
<gene>
    <name evidence="1" type="ORF">DBT_2223</name>
</gene>
<protein>
    <recommendedName>
        <fullName evidence="3">Glycosyltransferase</fullName>
    </recommendedName>
</protein>
<keyword evidence="2" id="KW-1185">Reference proteome</keyword>
<proteinExistence type="predicted"/>
<dbReference type="PANTHER" id="PTHR41244">
    <property type="entry name" value="RHAMNAN SYNTHESIS F"/>
    <property type="match status" value="1"/>
</dbReference>
<comment type="caution">
    <text evidence="1">The sequence shown here is derived from an EMBL/GenBank/DDBJ whole genome shotgun (WGS) entry which is preliminary data.</text>
</comment>
<organism evidence="1 2">
    <name type="scientific">Dissulfuribacter thermophilus</name>
    <dbReference type="NCBI Taxonomy" id="1156395"/>
    <lineage>
        <taxon>Bacteria</taxon>
        <taxon>Pseudomonadati</taxon>
        <taxon>Thermodesulfobacteriota</taxon>
        <taxon>Dissulfuribacteria</taxon>
        <taxon>Dissulfuribacterales</taxon>
        <taxon>Dissulfuribacteraceae</taxon>
        <taxon>Dissulfuribacter</taxon>
    </lineage>
</organism>
<name>A0A1B9F353_9BACT</name>
<evidence type="ECO:0000313" key="2">
    <source>
        <dbReference type="Proteomes" id="UP000093080"/>
    </source>
</evidence>
<evidence type="ECO:0000313" key="1">
    <source>
        <dbReference type="EMBL" id="OCC14350.1"/>
    </source>
</evidence>
<dbReference type="OrthoDB" id="8666056at2"/>
<accession>A0A1B9F353</accession>
<dbReference type="Proteomes" id="UP000093080">
    <property type="component" value="Unassembled WGS sequence"/>
</dbReference>
<reference evidence="1 2" key="1">
    <citation type="submission" date="2016-06" db="EMBL/GenBank/DDBJ databases">
        <title>Respiratory ammonification of nitrate coupled to the oxidation of elemental sulfur in deep-sea autotrophic thermophilic bacteria.</title>
        <authorList>
            <person name="Slobodkina G.B."/>
            <person name="Mardanov A.V."/>
            <person name="Ravin N.V."/>
            <person name="Frolova A.A."/>
            <person name="Viryasiv M.B."/>
            <person name="Chernyh N.A."/>
            <person name="Bonch-Osmolovskaya E.A."/>
            <person name="Slobodkin A.I."/>
        </authorList>
    </citation>
    <scope>NUCLEOTIDE SEQUENCE [LARGE SCALE GENOMIC DNA]</scope>
    <source>
        <strain evidence="1 2">S69</strain>
    </source>
</reference>
<dbReference type="EMBL" id="MAGO01000013">
    <property type="protein sequence ID" value="OCC14350.1"/>
    <property type="molecule type" value="Genomic_DNA"/>
</dbReference>
<evidence type="ECO:0008006" key="3">
    <source>
        <dbReference type="Google" id="ProtNLM"/>
    </source>
</evidence>
<dbReference type="STRING" id="1156395.DBT_2223"/>